<reference evidence="2" key="1">
    <citation type="submission" date="2016-10" db="EMBL/GenBank/DDBJ databases">
        <authorList>
            <person name="Varghese N."/>
            <person name="Submissions S."/>
        </authorList>
    </citation>
    <scope>NUCLEOTIDE SEQUENCE [LARGE SCALE GENOMIC DNA]</scope>
    <source>
        <strain evidence="2">Gh-48</strain>
    </source>
</reference>
<proteinExistence type="predicted"/>
<dbReference type="AlphaFoldDB" id="A0A1H8RGM0"/>
<protein>
    <recommendedName>
        <fullName evidence="3">Mobilisation protein (MobC)</fullName>
    </recommendedName>
</protein>
<dbReference type="Proteomes" id="UP000198942">
    <property type="component" value="Unassembled WGS sequence"/>
</dbReference>
<dbReference type="EMBL" id="FOCL01000010">
    <property type="protein sequence ID" value="SEO65550.1"/>
    <property type="molecule type" value="Genomic_DNA"/>
</dbReference>
<organism evidence="1 2">
    <name type="scientific">Mucilaginibacter gossypiicola</name>
    <dbReference type="NCBI Taxonomy" id="551995"/>
    <lineage>
        <taxon>Bacteria</taxon>
        <taxon>Pseudomonadati</taxon>
        <taxon>Bacteroidota</taxon>
        <taxon>Sphingobacteriia</taxon>
        <taxon>Sphingobacteriales</taxon>
        <taxon>Sphingobacteriaceae</taxon>
        <taxon>Mucilaginibacter</taxon>
    </lineage>
</organism>
<dbReference type="Pfam" id="PF21983">
    <property type="entry name" value="NikA-like"/>
    <property type="match status" value="1"/>
</dbReference>
<sequence length="188" mass="20857">MEKSQVPDTKYSANTRGISPKVEPAMFRPCRNLLAPTHAIAFGGYFKEFNLMKGLIKKTGKAVGEEKKGRINKGGRPKVPHKKSEALSVMCNLLEKKIIQANARNVGKTVSVFLRDLGLHNRAVIRVRTLPRSVLQLTGTLNHIAANINQLAKKHNQGNDLNGMERALLNQEIRSLQTLVKDIKNSIS</sequence>
<accession>A0A1H8RGM0</accession>
<gene>
    <name evidence="1" type="ORF">SAMN05192574_110146</name>
</gene>
<name>A0A1H8RGM0_9SPHI</name>
<dbReference type="InterPro" id="IPR053842">
    <property type="entry name" value="NikA-like"/>
</dbReference>
<dbReference type="STRING" id="551995.SAMN05192574_110146"/>
<keyword evidence="2" id="KW-1185">Reference proteome</keyword>
<dbReference type="RefSeq" id="WP_244281109.1">
    <property type="nucleotide sequence ID" value="NZ_FOCL01000010.1"/>
</dbReference>
<evidence type="ECO:0000313" key="2">
    <source>
        <dbReference type="Proteomes" id="UP000198942"/>
    </source>
</evidence>
<evidence type="ECO:0000313" key="1">
    <source>
        <dbReference type="EMBL" id="SEO65550.1"/>
    </source>
</evidence>
<evidence type="ECO:0008006" key="3">
    <source>
        <dbReference type="Google" id="ProtNLM"/>
    </source>
</evidence>